<dbReference type="Pfam" id="PF10067">
    <property type="entry name" value="DUF2306"/>
    <property type="match status" value="1"/>
</dbReference>
<evidence type="ECO:0000313" key="3">
    <source>
        <dbReference type="Proteomes" id="UP000523795"/>
    </source>
</evidence>
<feature type="transmembrane region" description="Helical" evidence="1">
    <location>
        <begin position="24"/>
        <end position="45"/>
    </location>
</feature>
<feature type="transmembrane region" description="Helical" evidence="1">
    <location>
        <begin position="131"/>
        <end position="155"/>
    </location>
</feature>
<keyword evidence="3" id="KW-1185">Reference proteome</keyword>
<feature type="transmembrane region" description="Helical" evidence="1">
    <location>
        <begin position="103"/>
        <end position="125"/>
    </location>
</feature>
<dbReference type="Proteomes" id="UP000523795">
    <property type="component" value="Unassembled WGS sequence"/>
</dbReference>
<proteinExistence type="predicted"/>
<gene>
    <name evidence="2" type="ORF">HER39_12540</name>
</gene>
<protein>
    <submittedName>
        <fullName evidence="2">DUF2306 domain-containing protein</fullName>
    </submittedName>
</protein>
<sequence>MNSTNSAAAPATGPAAARRPRPQWLVPTRLVLLALIPVIAGAARLHELTGGAVTPQNERFFASPAPVVAHIVSATVYCLLGAFQFVPGLRRNGRGWHRAAGRILVPAGLLAALSGLWMSAFYALPEGDGEALLVLRLVFGSAMVASIALGLAAILRRDFGRHGAWMTRAYAIGTAAGTQALVQLPWILLIGPTDELTRAV</sequence>
<comment type="caution">
    <text evidence="2">The sequence shown here is derived from an EMBL/GenBank/DDBJ whole genome shotgun (WGS) entry which is preliminary data.</text>
</comment>
<accession>A0ABX1JRL9</accession>
<evidence type="ECO:0000256" key="1">
    <source>
        <dbReference type="SAM" id="Phobius"/>
    </source>
</evidence>
<feature type="non-terminal residue" evidence="2">
    <location>
        <position position="200"/>
    </location>
</feature>
<keyword evidence="1" id="KW-0812">Transmembrane</keyword>
<dbReference type="InterPro" id="IPR018750">
    <property type="entry name" value="DUF2306_membrane"/>
</dbReference>
<name>A0ABX1JRL9_9MICC</name>
<feature type="transmembrane region" description="Helical" evidence="1">
    <location>
        <begin position="65"/>
        <end position="83"/>
    </location>
</feature>
<keyword evidence="1" id="KW-1133">Transmembrane helix</keyword>
<feature type="transmembrane region" description="Helical" evidence="1">
    <location>
        <begin position="167"/>
        <end position="188"/>
    </location>
</feature>
<reference evidence="2 3" key="1">
    <citation type="submission" date="2020-04" db="EMBL/GenBank/DDBJ databases">
        <authorList>
            <person name="Liu S."/>
        </authorList>
    </citation>
    <scope>NUCLEOTIDE SEQUENCE [LARGE SCALE GENOMIC DNA]</scope>
    <source>
        <strain evidence="2 3">CGMCC 1.15091</strain>
    </source>
</reference>
<evidence type="ECO:0000313" key="2">
    <source>
        <dbReference type="EMBL" id="NKX51381.1"/>
    </source>
</evidence>
<organism evidence="2 3">
    <name type="scientific">Arthrobacter deserti</name>
    <dbReference type="NCBI Taxonomy" id="1742687"/>
    <lineage>
        <taxon>Bacteria</taxon>
        <taxon>Bacillati</taxon>
        <taxon>Actinomycetota</taxon>
        <taxon>Actinomycetes</taxon>
        <taxon>Micrococcales</taxon>
        <taxon>Micrococcaceae</taxon>
        <taxon>Arthrobacter</taxon>
    </lineage>
</organism>
<dbReference type="EMBL" id="JAAZSR010000217">
    <property type="protein sequence ID" value="NKX51381.1"/>
    <property type="molecule type" value="Genomic_DNA"/>
</dbReference>
<keyword evidence="1" id="KW-0472">Membrane</keyword>